<dbReference type="EMBL" id="JAAEDM010000007">
    <property type="protein sequence ID" value="MBR0670449.1"/>
    <property type="molecule type" value="Genomic_DNA"/>
</dbReference>
<dbReference type="InterPro" id="IPR036188">
    <property type="entry name" value="FAD/NAD-bd_sf"/>
</dbReference>
<feature type="domain" description="FAD dependent oxidoreductase" evidence="2">
    <location>
        <begin position="34"/>
        <end position="386"/>
    </location>
</feature>
<dbReference type="PANTHER" id="PTHR13847">
    <property type="entry name" value="SARCOSINE DEHYDROGENASE-RELATED"/>
    <property type="match status" value="1"/>
</dbReference>
<keyword evidence="1" id="KW-0560">Oxidoreductase</keyword>
<evidence type="ECO:0000256" key="1">
    <source>
        <dbReference type="ARBA" id="ARBA00023002"/>
    </source>
</evidence>
<protein>
    <submittedName>
        <fullName evidence="3">FAD-binding oxidoreductase</fullName>
    </submittedName>
</protein>
<comment type="caution">
    <text evidence="3">The sequence shown here is derived from an EMBL/GenBank/DDBJ whole genome shotgun (WGS) entry which is preliminary data.</text>
</comment>
<organism evidence="3 4">
    <name type="scientific">Neoroseomonas soli</name>
    <dbReference type="NCBI Taxonomy" id="1081025"/>
    <lineage>
        <taxon>Bacteria</taxon>
        <taxon>Pseudomonadati</taxon>
        <taxon>Pseudomonadota</taxon>
        <taxon>Alphaproteobacteria</taxon>
        <taxon>Acetobacterales</taxon>
        <taxon>Acetobacteraceae</taxon>
        <taxon>Neoroseomonas</taxon>
    </lineage>
</organism>
<dbReference type="RefSeq" id="WP_211860818.1">
    <property type="nucleotide sequence ID" value="NZ_JAAEDM010000007.1"/>
</dbReference>
<dbReference type="GO" id="GO:0016491">
    <property type="term" value="F:oxidoreductase activity"/>
    <property type="evidence" value="ECO:0007669"/>
    <property type="project" value="UniProtKB-KW"/>
</dbReference>
<accession>A0A9X9WTH0</accession>
<name>A0A9X9WTH0_9PROT</name>
<dbReference type="AlphaFoldDB" id="A0A9X9WTH0"/>
<proteinExistence type="predicted"/>
<reference evidence="3" key="1">
    <citation type="submission" date="2020-01" db="EMBL/GenBank/DDBJ databases">
        <authorList>
            <person name="Rat A."/>
        </authorList>
    </citation>
    <scope>NUCLEOTIDE SEQUENCE</scope>
    <source>
        <strain evidence="3">LMG 31231</strain>
    </source>
</reference>
<evidence type="ECO:0000313" key="4">
    <source>
        <dbReference type="Proteomes" id="UP001138751"/>
    </source>
</evidence>
<evidence type="ECO:0000313" key="3">
    <source>
        <dbReference type="EMBL" id="MBR0670449.1"/>
    </source>
</evidence>
<dbReference type="Gene3D" id="3.30.9.10">
    <property type="entry name" value="D-Amino Acid Oxidase, subunit A, domain 2"/>
    <property type="match status" value="1"/>
</dbReference>
<dbReference type="InterPro" id="IPR006076">
    <property type="entry name" value="FAD-dep_OxRdtase"/>
</dbReference>
<dbReference type="SUPFAM" id="SSF51905">
    <property type="entry name" value="FAD/NAD(P)-binding domain"/>
    <property type="match status" value="1"/>
</dbReference>
<gene>
    <name evidence="3" type="ORF">GXW76_04630</name>
</gene>
<evidence type="ECO:0000259" key="2">
    <source>
        <dbReference type="Pfam" id="PF01266"/>
    </source>
</evidence>
<dbReference type="Pfam" id="PF01266">
    <property type="entry name" value="DAO"/>
    <property type="match status" value="1"/>
</dbReference>
<sequence>MARSADSFRSSLWAATAEEPAIAAPPLAGEATADVAVIGGGYTGLSSALNLAEAGARVVLLEAREVGFGGSGRNGGQVIPGLKLDPSEMRAQWGEERGAALARAVGASADAVFARIDRHGIRCSPQRNGWIQAAHATPALARVMRRGAEWQQAGAPVTMFDAAALARQIGTREYVGGWRDGRAGTINPLAYARGLARAAIAAGAVLHADSPATSLRREGTGWRIETPGGVLRARSVIIGTNAYSDALVPGLAQTLLTVQSILIATAPLPEDMAARILPHGECVSETRRLAFYFRRSPDGRLVLGGRGAAGDEERESLFNALHGALARLYPEAASLPITHRWSGQVALTLDGLPRVHEPQPGLFIGIGYNGRGVAMGTLMGEWLARRVHAGTETPLPRTDVSPIPWHALRKPAIALGITWAWARDKMGFAG</sequence>
<keyword evidence="4" id="KW-1185">Reference proteome</keyword>
<reference evidence="3" key="2">
    <citation type="journal article" date="2021" name="Syst. Appl. Microbiol.">
        <title>Roseomonas hellenica sp. nov., isolated from roots of wild-growing Alkanna tinctoria.</title>
        <authorList>
            <person name="Rat A."/>
            <person name="Naranjo H.D."/>
            <person name="Lebbe L."/>
            <person name="Cnockaert M."/>
            <person name="Krigas N."/>
            <person name="Grigoriadou K."/>
            <person name="Maloupa E."/>
            <person name="Willems A."/>
        </authorList>
    </citation>
    <scope>NUCLEOTIDE SEQUENCE</scope>
    <source>
        <strain evidence="3">LMG 31231</strain>
    </source>
</reference>
<dbReference type="Proteomes" id="UP001138751">
    <property type="component" value="Unassembled WGS sequence"/>
</dbReference>
<dbReference type="GO" id="GO:0005737">
    <property type="term" value="C:cytoplasm"/>
    <property type="evidence" value="ECO:0007669"/>
    <property type="project" value="TreeGrafter"/>
</dbReference>
<dbReference type="Gene3D" id="3.50.50.60">
    <property type="entry name" value="FAD/NAD(P)-binding domain"/>
    <property type="match status" value="1"/>
</dbReference>
<dbReference type="PANTHER" id="PTHR13847:SF281">
    <property type="entry name" value="FAD DEPENDENT OXIDOREDUCTASE DOMAIN-CONTAINING PROTEIN"/>
    <property type="match status" value="1"/>
</dbReference>